<keyword evidence="3 10" id="KW-0479">Metal-binding</keyword>
<proteinExistence type="inferred from homology"/>
<dbReference type="Proteomes" id="UP000239872">
    <property type="component" value="Unassembled WGS sequence"/>
</dbReference>
<evidence type="ECO:0000313" key="13">
    <source>
        <dbReference type="EMBL" id="PQJ12732.1"/>
    </source>
</evidence>
<evidence type="ECO:0000256" key="3">
    <source>
        <dbReference type="ARBA" id="ARBA00022723"/>
    </source>
</evidence>
<keyword evidence="6 10" id="KW-0378">Hydrolase</keyword>
<comment type="subunit">
    <text evidence="10">Monomer. Associates with 30S ribosomal subunit, binds 16S rRNA.</text>
</comment>
<name>A0A2S7T0L7_9BACT</name>
<evidence type="ECO:0000256" key="9">
    <source>
        <dbReference type="ARBA" id="ARBA00023134"/>
    </source>
</evidence>
<comment type="cofactor">
    <cofactor evidence="10">
        <name>Zn(2+)</name>
        <dbReference type="ChEBI" id="CHEBI:29105"/>
    </cofactor>
    <text evidence="10">Binds 1 zinc ion per subunit.</text>
</comment>
<dbReference type="Gene3D" id="2.40.50.140">
    <property type="entry name" value="Nucleic acid-binding proteins"/>
    <property type="match status" value="1"/>
</dbReference>
<evidence type="ECO:0000256" key="10">
    <source>
        <dbReference type="HAMAP-Rule" id="MF_01820"/>
    </source>
</evidence>
<dbReference type="InterPro" id="IPR004881">
    <property type="entry name" value="Ribosome_biogen_GTPase_RsgA"/>
</dbReference>
<keyword evidence="5 10" id="KW-0547">Nucleotide-binding</keyword>
<feature type="binding site" evidence="10">
    <location>
        <begin position="138"/>
        <end position="141"/>
    </location>
    <ligand>
        <name>GTP</name>
        <dbReference type="ChEBI" id="CHEBI:37565"/>
    </ligand>
</feature>
<dbReference type="RefSeq" id="WP_105037616.1">
    <property type="nucleotide sequence ID" value="NZ_PPSL01000001.1"/>
</dbReference>
<keyword evidence="9 10" id="KW-0342">GTP-binding</keyword>
<dbReference type="Gene3D" id="1.10.40.50">
    <property type="entry name" value="Probable gtpase engc, domain 3"/>
    <property type="match status" value="1"/>
</dbReference>
<comment type="subcellular location">
    <subcellularLocation>
        <location evidence="10">Cytoplasm</location>
    </subcellularLocation>
</comment>
<comment type="similarity">
    <text evidence="10">Belongs to the TRAFAC class YlqF/YawG GTPase family. RsgA subfamily.</text>
</comment>
<evidence type="ECO:0000259" key="11">
    <source>
        <dbReference type="PROSITE" id="PS50936"/>
    </source>
</evidence>
<dbReference type="SUPFAM" id="SSF52540">
    <property type="entry name" value="P-loop containing nucleoside triphosphate hydrolases"/>
    <property type="match status" value="1"/>
</dbReference>
<dbReference type="NCBIfam" id="TIGR00157">
    <property type="entry name" value="ribosome small subunit-dependent GTPase A"/>
    <property type="match status" value="1"/>
</dbReference>
<feature type="binding site" evidence="10">
    <location>
        <position position="279"/>
    </location>
    <ligand>
        <name>Zn(2+)</name>
        <dbReference type="ChEBI" id="CHEBI:29105"/>
    </ligand>
</feature>
<evidence type="ECO:0000256" key="2">
    <source>
        <dbReference type="ARBA" id="ARBA00022517"/>
    </source>
</evidence>
<dbReference type="HAMAP" id="MF_01820">
    <property type="entry name" value="GTPase_RsgA"/>
    <property type="match status" value="1"/>
</dbReference>
<feature type="binding site" evidence="10">
    <location>
        <begin position="192"/>
        <end position="200"/>
    </location>
    <ligand>
        <name>GTP</name>
        <dbReference type="ChEBI" id="CHEBI:37565"/>
    </ligand>
</feature>
<gene>
    <name evidence="10 13" type="primary">rsgA</name>
    <name evidence="13" type="ORF">CJD36_003010</name>
</gene>
<evidence type="ECO:0000256" key="5">
    <source>
        <dbReference type="ARBA" id="ARBA00022741"/>
    </source>
</evidence>
<dbReference type="PROSITE" id="PS51721">
    <property type="entry name" value="G_CP"/>
    <property type="match status" value="1"/>
</dbReference>
<evidence type="ECO:0000313" key="14">
    <source>
        <dbReference type="Proteomes" id="UP000239872"/>
    </source>
</evidence>
<accession>A0A2S7T0L7</accession>
<comment type="function">
    <text evidence="10">One of several proteins that assist in the late maturation steps of the functional core of the 30S ribosomal subunit. Helps release RbfA from mature subunits. May play a role in the assembly of ribosomal proteins into the subunit. Circularly permuted GTPase that catalyzes slow GTP hydrolysis, GTPase activity is stimulated by the 30S ribosomal subunit.</text>
</comment>
<feature type="binding site" evidence="10">
    <location>
        <position position="287"/>
    </location>
    <ligand>
        <name>Zn(2+)</name>
        <dbReference type="ChEBI" id="CHEBI:29105"/>
    </ligand>
</feature>
<organism evidence="13 14">
    <name type="scientific">Flavipsychrobacter stenotrophus</name>
    <dbReference type="NCBI Taxonomy" id="2077091"/>
    <lineage>
        <taxon>Bacteria</taxon>
        <taxon>Pseudomonadati</taxon>
        <taxon>Bacteroidota</taxon>
        <taxon>Chitinophagia</taxon>
        <taxon>Chitinophagales</taxon>
        <taxon>Chitinophagaceae</taxon>
        <taxon>Flavipsychrobacter</taxon>
    </lineage>
</organism>
<dbReference type="EMBL" id="PPSL01000001">
    <property type="protein sequence ID" value="PQJ12732.1"/>
    <property type="molecule type" value="Genomic_DNA"/>
</dbReference>
<dbReference type="Gene3D" id="3.40.50.300">
    <property type="entry name" value="P-loop containing nucleotide triphosphate hydrolases"/>
    <property type="match status" value="1"/>
</dbReference>
<evidence type="ECO:0000256" key="6">
    <source>
        <dbReference type="ARBA" id="ARBA00022801"/>
    </source>
</evidence>
<dbReference type="EC" id="3.6.1.-" evidence="10"/>
<protein>
    <recommendedName>
        <fullName evidence="10">Small ribosomal subunit biogenesis GTPase RsgA</fullName>
        <ecNumber evidence="10">3.6.1.-</ecNumber>
    </recommendedName>
</protein>
<dbReference type="CDD" id="cd01854">
    <property type="entry name" value="YjeQ_EngC"/>
    <property type="match status" value="1"/>
</dbReference>
<dbReference type="PANTHER" id="PTHR32120:SF11">
    <property type="entry name" value="SMALL RIBOSOMAL SUBUNIT BIOGENESIS GTPASE RSGA 1, MITOCHONDRIAL-RELATED"/>
    <property type="match status" value="1"/>
</dbReference>
<dbReference type="Pfam" id="PF03193">
    <property type="entry name" value="RsgA_GTPase"/>
    <property type="match status" value="1"/>
</dbReference>
<dbReference type="InterPro" id="IPR012340">
    <property type="entry name" value="NA-bd_OB-fold"/>
</dbReference>
<dbReference type="InterPro" id="IPR031944">
    <property type="entry name" value="RsgA_N"/>
</dbReference>
<keyword evidence="14" id="KW-1185">Reference proteome</keyword>
<comment type="caution">
    <text evidence="13">The sequence shown here is derived from an EMBL/GenBank/DDBJ whole genome shotgun (WGS) entry which is preliminary data.</text>
</comment>
<keyword evidence="2 10" id="KW-0690">Ribosome biogenesis</keyword>
<dbReference type="GO" id="GO:0019843">
    <property type="term" value="F:rRNA binding"/>
    <property type="evidence" value="ECO:0007669"/>
    <property type="project" value="UniProtKB-KW"/>
</dbReference>
<dbReference type="GO" id="GO:0005737">
    <property type="term" value="C:cytoplasm"/>
    <property type="evidence" value="ECO:0007669"/>
    <property type="project" value="UniProtKB-SubCell"/>
</dbReference>
<dbReference type="GO" id="GO:0046872">
    <property type="term" value="F:metal ion binding"/>
    <property type="evidence" value="ECO:0007669"/>
    <property type="project" value="UniProtKB-KW"/>
</dbReference>
<evidence type="ECO:0000256" key="8">
    <source>
        <dbReference type="ARBA" id="ARBA00022884"/>
    </source>
</evidence>
<dbReference type="InterPro" id="IPR010914">
    <property type="entry name" value="RsgA_GTPase_dom"/>
</dbReference>
<evidence type="ECO:0000256" key="7">
    <source>
        <dbReference type="ARBA" id="ARBA00022833"/>
    </source>
</evidence>
<dbReference type="InterPro" id="IPR027417">
    <property type="entry name" value="P-loop_NTPase"/>
</dbReference>
<feature type="binding site" evidence="10">
    <location>
        <position position="281"/>
    </location>
    <ligand>
        <name>Zn(2+)</name>
        <dbReference type="ChEBI" id="CHEBI:29105"/>
    </ligand>
</feature>
<dbReference type="GO" id="GO:0042274">
    <property type="term" value="P:ribosomal small subunit biogenesis"/>
    <property type="evidence" value="ECO:0007669"/>
    <property type="project" value="UniProtKB-UniRule"/>
</dbReference>
<dbReference type="GO" id="GO:0003924">
    <property type="term" value="F:GTPase activity"/>
    <property type="evidence" value="ECO:0007669"/>
    <property type="project" value="UniProtKB-UniRule"/>
</dbReference>
<dbReference type="AlphaFoldDB" id="A0A2S7T0L7"/>
<reference evidence="13 14" key="1">
    <citation type="submission" date="2018-01" db="EMBL/GenBank/DDBJ databases">
        <title>A novel member of the phylum Bacteroidetes isolated from glacier ice.</title>
        <authorList>
            <person name="Liu Q."/>
            <person name="Xin Y.-H."/>
        </authorList>
    </citation>
    <scope>NUCLEOTIDE SEQUENCE [LARGE SCALE GENOMIC DNA]</scope>
    <source>
        <strain evidence="13 14">RB1R16</strain>
    </source>
</reference>
<dbReference type="InterPro" id="IPR030378">
    <property type="entry name" value="G_CP_dom"/>
</dbReference>
<feature type="domain" description="CP-type G" evidence="12">
    <location>
        <begin position="90"/>
        <end position="250"/>
    </location>
</feature>
<dbReference type="OrthoDB" id="9809485at2"/>
<feature type="domain" description="EngC GTPase" evidence="11">
    <location>
        <begin position="98"/>
        <end position="248"/>
    </location>
</feature>
<dbReference type="Pfam" id="PF16745">
    <property type="entry name" value="RsgA_N"/>
    <property type="match status" value="1"/>
</dbReference>
<keyword evidence="4 10" id="KW-0699">rRNA-binding</keyword>
<dbReference type="GO" id="GO:0005525">
    <property type="term" value="F:GTP binding"/>
    <property type="evidence" value="ECO:0007669"/>
    <property type="project" value="UniProtKB-UniRule"/>
</dbReference>
<evidence type="ECO:0000259" key="12">
    <source>
        <dbReference type="PROSITE" id="PS51721"/>
    </source>
</evidence>
<keyword evidence="8 10" id="KW-0694">RNA-binding</keyword>
<sequence>MSNDINAVEKEGLVYKSTGSWYIVQDDEQTFWKARIKGKMKIDENISSTNPIAVGDRVIFDVEDEDVKTAQIKLVKDRNNYIVRVSPHNKNQKHIIASNLDFALLVVTINDPRTSTGFIDRFLITAEAYHIPAIIAVNKTDILKPKHVAILEQWKEIYVRAGYDIYPVIATQPETLAALKDRLKDRTTLFSGHSGVGKSTLINQLIPGKSIKTQQVSGWSGKGQHTTTFAEIFDLPGGGRIIDTPGVKEFGLIDFEKQELSHYFPEMRARINDCKFNNCLHVNEPGCAIIEAVEQGEISDDRYISYRGILDSIEDKY</sequence>
<evidence type="ECO:0000256" key="4">
    <source>
        <dbReference type="ARBA" id="ARBA00022730"/>
    </source>
</evidence>
<dbReference type="SUPFAM" id="SSF50249">
    <property type="entry name" value="Nucleic acid-binding proteins"/>
    <property type="match status" value="1"/>
</dbReference>
<dbReference type="PANTHER" id="PTHR32120">
    <property type="entry name" value="SMALL RIBOSOMAL SUBUNIT BIOGENESIS GTPASE RSGA"/>
    <property type="match status" value="1"/>
</dbReference>
<keyword evidence="7 10" id="KW-0862">Zinc</keyword>
<evidence type="ECO:0000256" key="1">
    <source>
        <dbReference type="ARBA" id="ARBA00022490"/>
    </source>
</evidence>
<keyword evidence="1 10" id="KW-0963">Cytoplasm</keyword>
<feature type="binding site" evidence="10">
    <location>
        <position position="274"/>
    </location>
    <ligand>
        <name>Zn(2+)</name>
        <dbReference type="ChEBI" id="CHEBI:29105"/>
    </ligand>
</feature>
<dbReference type="PROSITE" id="PS50936">
    <property type="entry name" value="ENGC_GTPASE"/>
    <property type="match status" value="1"/>
</dbReference>